<proteinExistence type="predicted"/>
<organism evidence="1 2">
    <name type="scientific">Winogradskya humida</name>
    <dbReference type="NCBI Taxonomy" id="113566"/>
    <lineage>
        <taxon>Bacteria</taxon>
        <taxon>Bacillati</taxon>
        <taxon>Actinomycetota</taxon>
        <taxon>Actinomycetes</taxon>
        <taxon>Micromonosporales</taxon>
        <taxon>Micromonosporaceae</taxon>
        <taxon>Winogradskya</taxon>
    </lineage>
</organism>
<dbReference type="EMBL" id="BOMN01000119">
    <property type="protein sequence ID" value="GIE25386.1"/>
    <property type="molecule type" value="Genomic_DNA"/>
</dbReference>
<name>A0ABQ4A3F6_9ACTN</name>
<evidence type="ECO:0000313" key="2">
    <source>
        <dbReference type="Proteomes" id="UP000603200"/>
    </source>
</evidence>
<protein>
    <submittedName>
        <fullName evidence="1">Uncharacterized protein</fullName>
    </submittedName>
</protein>
<evidence type="ECO:0000313" key="1">
    <source>
        <dbReference type="EMBL" id="GIE25386.1"/>
    </source>
</evidence>
<accession>A0ABQ4A3F6</accession>
<dbReference type="Proteomes" id="UP000603200">
    <property type="component" value="Unassembled WGS sequence"/>
</dbReference>
<sequence>MALGDVRLRRVVARDGAGDVAFEQYLERWHAAEQEHFVLEATAAHVDLMVDGAAENSGEEYERL</sequence>
<gene>
    <name evidence="1" type="ORF">Ahu01nite_084880</name>
</gene>
<reference evidence="1 2" key="1">
    <citation type="submission" date="2021-01" db="EMBL/GenBank/DDBJ databases">
        <title>Whole genome shotgun sequence of Actinoplanes humidus NBRC 14915.</title>
        <authorList>
            <person name="Komaki H."/>
            <person name="Tamura T."/>
        </authorList>
    </citation>
    <scope>NUCLEOTIDE SEQUENCE [LARGE SCALE GENOMIC DNA]</scope>
    <source>
        <strain evidence="1 2">NBRC 14915</strain>
    </source>
</reference>
<keyword evidence="2" id="KW-1185">Reference proteome</keyword>
<comment type="caution">
    <text evidence="1">The sequence shown here is derived from an EMBL/GenBank/DDBJ whole genome shotgun (WGS) entry which is preliminary data.</text>
</comment>